<gene>
    <name evidence="1" type="ORF">G6F50_016576</name>
</gene>
<reference evidence="1 2" key="1">
    <citation type="journal article" date="2020" name="Microb. Genom.">
        <title>Genetic diversity of clinical and environmental Mucorales isolates obtained from an investigation of mucormycosis cases among solid organ transplant recipients.</title>
        <authorList>
            <person name="Nguyen M.H."/>
            <person name="Kaul D."/>
            <person name="Muto C."/>
            <person name="Cheng S.J."/>
            <person name="Richter R.A."/>
            <person name="Bruno V.M."/>
            <person name="Liu G."/>
            <person name="Beyhan S."/>
            <person name="Sundermann A.J."/>
            <person name="Mounaud S."/>
            <person name="Pasculle A.W."/>
            <person name="Nierman W.C."/>
            <person name="Driscoll E."/>
            <person name="Cumbie R."/>
            <person name="Clancy C.J."/>
            <person name="Dupont C.L."/>
        </authorList>
    </citation>
    <scope>NUCLEOTIDE SEQUENCE [LARGE SCALE GENOMIC DNA]</scope>
    <source>
        <strain evidence="1 2">GL24</strain>
    </source>
</reference>
<evidence type="ECO:0000313" key="1">
    <source>
        <dbReference type="EMBL" id="KAG1531664.1"/>
    </source>
</evidence>
<organism evidence="1 2">
    <name type="scientific">Rhizopus delemar</name>
    <dbReference type="NCBI Taxonomy" id="936053"/>
    <lineage>
        <taxon>Eukaryota</taxon>
        <taxon>Fungi</taxon>
        <taxon>Fungi incertae sedis</taxon>
        <taxon>Mucoromycota</taxon>
        <taxon>Mucoromycotina</taxon>
        <taxon>Mucoromycetes</taxon>
        <taxon>Mucorales</taxon>
        <taxon>Mucorineae</taxon>
        <taxon>Rhizopodaceae</taxon>
        <taxon>Rhizopus</taxon>
    </lineage>
</organism>
<evidence type="ECO:0000313" key="2">
    <source>
        <dbReference type="Proteomes" id="UP000740926"/>
    </source>
</evidence>
<name>A0A9P6XSU0_9FUNG</name>
<keyword evidence="2" id="KW-1185">Reference proteome</keyword>
<protein>
    <submittedName>
        <fullName evidence="1">Uncharacterized protein</fullName>
    </submittedName>
</protein>
<accession>A0A9P6XSU0</accession>
<proteinExistence type="predicted"/>
<dbReference type="EMBL" id="JAANIU010010642">
    <property type="protein sequence ID" value="KAG1531664.1"/>
    <property type="molecule type" value="Genomic_DNA"/>
</dbReference>
<dbReference type="Proteomes" id="UP000740926">
    <property type="component" value="Unassembled WGS sequence"/>
</dbReference>
<comment type="caution">
    <text evidence="1">The sequence shown here is derived from an EMBL/GenBank/DDBJ whole genome shotgun (WGS) entry which is preliminary data.</text>
</comment>
<dbReference type="AlphaFoldDB" id="A0A9P6XSU0"/>
<sequence length="157" mass="17558">MQHGLRHVLLDHAFGHAQGGADLVIAHAVDLRHQERLPWPLAQPIEHGVHRHQRFQRQGGFFGRRSELLGLRRHGLQPGLFDLLAPPVVKQQMAGDGGQVGARLADLIQVRGLAQDSHEHVVGQIRRLMHIVQHRAQPCPKPTVVAVGKWEPWNIKG</sequence>